<dbReference type="GO" id="GO:0042970">
    <property type="term" value="F:homoserine transmembrane transporter activity"/>
    <property type="evidence" value="ECO:0007669"/>
    <property type="project" value="TreeGrafter"/>
</dbReference>
<dbReference type="PANTHER" id="PTHR30086:SF14">
    <property type="entry name" value="HOMOSERINE_HOMOSERINE LACTONE EFFLUX PROTEIN"/>
    <property type="match status" value="1"/>
</dbReference>
<feature type="transmembrane region" description="Helical" evidence="7">
    <location>
        <begin position="151"/>
        <end position="171"/>
    </location>
</feature>
<dbReference type="RefSeq" id="WP_022734070.1">
    <property type="nucleotide sequence ID" value="NZ_DOOG01000066.1"/>
</dbReference>
<name>A0A358HSU6_9PROT</name>
<dbReference type="EMBL" id="DOOG01000066">
    <property type="protein sequence ID" value="HBU97864.1"/>
    <property type="molecule type" value="Genomic_DNA"/>
</dbReference>
<keyword evidence="3" id="KW-1003">Cell membrane</keyword>
<feature type="transmembrane region" description="Helical" evidence="7">
    <location>
        <begin position="6"/>
        <end position="26"/>
    </location>
</feature>
<feature type="transmembrane region" description="Helical" evidence="7">
    <location>
        <begin position="124"/>
        <end position="145"/>
    </location>
</feature>
<protein>
    <submittedName>
        <fullName evidence="8">LysE family translocator</fullName>
    </submittedName>
</protein>
<evidence type="ECO:0000256" key="1">
    <source>
        <dbReference type="ARBA" id="ARBA00004651"/>
    </source>
</evidence>
<evidence type="ECO:0000256" key="6">
    <source>
        <dbReference type="ARBA" id="ARBA00023136"/>
    </source>
</evidence>
<organism evidence="8 11">
    <name type="scientific">Thalassospira lucentensis</name>
    <dbReference type="NCBI Taxonomy" id="168935"/>
    <lineage>
        <taxon>Bacteria</taxon>
        <taxon>Pseudomonadati</taxon>
        <taxon>Pseudomonadota</taxon>
        <taxon>Alphaproteobacteria</taxon>
        <taxon>Rhodospirillales</taxon>
        <taxon>Thalassospiraceae</taxon>
        <taxon>Thalassospira</taxon>
    </lineage>
</organism>
<dbReference type="AlphaFoldDB" id="A0A358HSU6"/>
<evidence type="ECO:0000313" key="11">
    <source>
        <dbReference type="Proteomes" id="UP000264753"/>
    </source>
</evidence>
<dbReference type="EMBL" id="DPOP01000110">
    <property type="protein sequence ID" value="HCW68288.1"/>
    <property type="molecule type" value="Genomic_DNA"/>
</dbReference>
<keyword evidence="4 7" id="KW-0812">Transmembrane</keyword>
<dbReference type="PANTHER" id="PTHR30086">
    <property type="entry name" value="ARGININE EXPORTER PROTEIN ARGO"/>
    <property type="match status" value="1"/>
</dbReference>
<evidence type="ECO:0000256" key="7">
    <source>
        <dbReference type="SAM" id="Phobius"/>
    </source>
</evidence>
<reference evidence="10 11" key="1">
    <citation type="journal article" date="2018" name="Nat. Biotechnol.">
        <title>A standardized bacterial taxonomy based on genome phylogeny substantially revises the tree of life.</title>
        <authorList>
            <person name="Parks D.H."/>
            <person name="Chuvochina M."/>
            <person name="Waite D.W."/>
            <person name="Rinke C."/>
            <person name="Skarshewski A."/>
            <person name="Chaumeil P.A."/>
            <person name="Hugenholtz P."/>
        </authorList>
    </citation>
    <scope>NUCLEOTIDE SEQUENCE [LARGE SCALE GENOMIC DNA]</scope>
    <source>
        <strain evidence="8">UBA8707</strain>
        <strain evidence="9">UBA9881</strain>
    </source>
</reference>
<evidence type="ECO:0000313" key="9">
    <source>
        <dbReference type="EMBL" id="HCW68288.1"/>
    </source>
</evidence>
<dbReference type="PIRSF" id="PIRSF006324">
    <property type="entry name" value="LeuE"/>
    <property type="match status" value="1"/>
</dbReference>
<dbReference type="GO" id="GO:0005886">
    <property type="term" value="C:plasma membrane"/>
    <property type="evidence" value="ECO:0007669"/>
    <property type="project" value="UniProtKB-SubCell"/>
</dbReference>
<evidence type="ECO:0000256" key="2">
    <source>
        <dbReference type="ARBA" id="ARBA00007928"/>
    </source>
</evidence>
<keyword evidence="5 7" id="KW-1133">Transmembrane helix</keyword>
<dbReference type="Proteomes" id="UP000264179">
    <property type="component" value="Unassembled WGS sequence"/>
</dbReference>
<comment type="subcellular location">
    <subcellularLocation>
        <location evidence="1">Cell membrane</location>
        <topology evidence="1">Multi-pass membrane protein</topology>
    </subcellularLocation>
</comment>
<evidence type="ECO:0000313" key="8">
    <source>
        <dbReference type="EMBL" id="HBU97864.1"/>
    </source>
</evidence>
<comment type="caution">
    <text evidence="8">The sequence shown here is derived from an EMBL/GenBank/DDBJ whole genome shotgun (WGS) entry which is preliminary data.</text>
</comment>
<sequence length="218" mass="22904">MQLETWLLFIGTTFFVSIAPGPNNLLAMFNGARHGVSAAAVGGIGRLIAFALMITVTAMGLGIVLGASEIAFGIIKWGGAIYLVYLGLKSWFAKVSEGKDNGSDGTAEALMPYPGAMTLARTEFFTAIGNPKAILFFTALFPQFLAPDVAYGGQFAVMGATFIALEGTVLLGYGLIGGQVKGVIRSARHMRWLNRISGSLLMAAGVLLAFTSRSRSAV</sequence>
<dbReference type="Pfam" id="PF01810">
    <property type="entry name" value="LysE"/>
    <property type="match status" value="1"/>
</dbReference>
<evidence type="ECO:0000256" key="4">
    <source>
        <dbReference type="ARBA" id="ARBA00022692"/>
    </source>
</evidence>
<evidence type="ECO:0000256" key="5">
    <source>
        <dbReference type="ARBA" id="ARBA00022989"/>
    </source>
</evidence>
<proteinExistence type="inferred from homology"/>
<dbReference type="Proteomes" id="UP000264753">
    <property type="component" value="Unassembled WGS sequence"/>
</dbReference>
<keyword evidence="6 7" id="KW-0472">Membrane</keyword>
<dbReference type="GeneID" id="98670794"/>
<evidence type="ECO:0000313" key="10">
    <source>
        <dbReference type="Proteomes" id="UP000264179"/>
    </source>
</evidence>
<feature type="transmembrane region" description="Helical" evidence="7">
    <location>
        <begin position="38"/>
        <end position="64"/>
    </location>
</feature>
<comment type="similarity">
    <text evidence="2">Belongs to the Rht family.</text>
</comment>
<evidence type="ECO:0000256" key="3">
    <source>
        <dbReference type="ARBA" id="ARBA00022475"/>
    </source>
</evidence>
<dbReference type="InterPro" id="IPR001123">
    <property type="entry name" value="LeuE-type"/>
</dbReference>
<accession>A0A358HSU6</accession>
<feature type="transmembrane region" description="Helical" evidence="7">
    <location>
        <begin position="192"/>
        <end position="210"/>
    </location>
</feature>
<gene>
    <name evidence="8" type="ORF">DEF21_08165</name>
    <name evidence="9" type="ORF">DHR80_14040</name>
</gene>